<dbReference type="InterPro" id="IPR033658">
    <property type="entry name" value="GRX_PICOT-like"/>
</dbReference>
<keyword evidence="9" id="KW-1185">Reference proteome</keyword>
<dbReference type="PANTHER" id="PTHR10293">
    <property type="entry name" value="GLUTAREDOXIN FAMILY MEMBER"/>
    <property type="match status" value="1"/>
</dbReference>
<evidence type="ECO:0000259" key="7">
    <source>
        <dbReference type="Pfam" id="PF00462"/>
    </source>
</evidence>
<keyword evidence="4" id="KW-0408">Iron</keyword>
<keyword evidence="6" id="KW-0676">Redox-active center</keyword>
<dbReference type="InterPro" id="IPR036249">
    <property type="entry name" value="Thioredoxin-like_sf"/>
</dbReference>
<dbReference type="SUPFAM" id="SSF52833">
    <property type="entry name" value="Thioredoxin-like"/>
    <property type="match status" value="1"/>
</dbReference>
<name>A0A5B8MKN6_9CHLO</name>
<feature type="domain" description="Glutaredoxin" evidence="7">
    <location>
        <begin position="140"/>
        <end position="204"/>
    </location>
</feature>
<evidence type="ECO:0000313" key="9">
    <source>
        <dbReference type="Proteomes" id="UP000316726"/>
    </source>
</evidence>
<keyword evidence="2" id="KW-0001">2Fe-2S</keyword>
<evidence type="ECO:0000256" key="4">
    <source>
        <dbReference type="ARBA" id="ARBA00023004"/>
    </source>
</evidence>
<dbReference type="Pfam" id="PF00462">
    <property type="entry name" value="Glutaredoxin"/>
    <property type="match status" value="1"/>
</dbReference>
<evidence type="ECO:0000256" key="5">
    <source>
        <dbReference type="ARBA" id="ARBA00023014"/>
    </source>
</evidence>
<dbReference type="Gene3D" id="3.40.30.10">
    <property type="entry name" value="Glutaredoxin"/>
    <property type="match status" value="1"/>
</dbReference>
<comment type="similarity">
    <text evidence="1">Belongs to the glutaredoxin family. CGFS subfamily.</text>
</comment>
<dbReference type="GO" id="GO:0046872">
    <property type="term" value="F:metal ion binding"/>
    <property type="evidence" value="ECO:0007669"/>
    <property type="project" value="UniProtKB-KW"/>
</dbReference>
<dbReference type="PROSITE" id="PS51354">
    <property type="entry name" value="GLUTAREDOXIN_2"/>
    <property type="match status" value="1"/>
</dbReference>
<organism evidence="8 9">
    <name type="scientific">Chloropicon primus</name>
    <dbReference type="NCBI Taxonomy" id="1764295"/>
    <lineage>
        <taxon>Eukaryota</taxon>
        <taxon>Viridiplantae</taxon>
        <taxon>Chlorophyta</taxon>
        <taxon>Chloropicophyceae</taxon>
        <taxon>Chloropicales</taxon>
        <taxon>Chloropicaceae</taxon>
        <taxon>Chloropicon</taxon>
    </lineage>
</organism>
<dbReference type="CDD" id="cd03028">
    <property type="entry name" value="GRX_PICOT_like"/>
    <property type="match status" value="1"/>
</dbReference>
<accession>A0A5B8MKN6</accession>
<reference evidence="8 9" key="1">
    <citation type="submission" date="2018-07" db="EMBL/GenBank/DDBJ databases">
        <title>The complete nuclear genome of the prasinophyte Chloropicon primus (CCMP1205).</title>
        <authorList>
            <person name="Pombert J.-F."/>
            <person name="Otis C."/>
            <person name="Turmel M."/>
            <person name="Lemieux C."/>
        </authorList>
    </citation>
    <scope>NUCLEOTIDE SEQUENCE [LARGE SCALE GENOMIC DNA]</scope>
    <source>
        <strain evidence="8 9">CCMP1205</strain>
    </source>
</reference>
<dbReference type="AlphaFoldDB" id="A0A5B8MKN6"/>
<dbReference type="GO" id="GO:0005759">
    <property type="term" value="C:mitochondrial matrix"/>
    <property type="evidence" value="ECO:0007669"/>
    <property type="project" value="TreeGrafter"/>
</dbReference>
<proteinExistence type="inferred from homology"/>
<dbReference type="EMBL" id="CP031038">
    <property type="protein sequence ID" value="QDZ21036.1"/>
    <property type="molecule type" value="Genomic_DNA"/>
</dbReference>
<evidence type="ECO:0000256" key="2">
    <source>
        <dbReference type="ARBA" id="ARBA00022714"/>
    </source>
</evidence>
<dbReference type="FunFam" id="3.40.30.10:FF:000005">
    <property type="entry name" value="Glutaredoxin 5"/>
    <property type="match status" value="1"/>
</dbReference>
<dbReference type="InterPro" id="IPR002109">
    <property type="entry name" value="Glutaredoxin"/>
</dbReference>
<dbReference type="STRING" id="1764295.A0A5B8MKN6"/>
<evidence type="ECO:0000256" key="1">
    <source>
        <dbReference type="ARBA" id="ARBA00008983"/>
    </source>
</evidence>
<dbReference type="GO" id="GO:0051537">
    <property type="term" value="F:2 iron, 2 sulfur cluster binding"/>
    <property type="evidence" value="ECO:0007669"/>
    <property type="project" value="UniProtKB-KW"/>
</dbReference>
<dbReference type="Proteomes" id="UP000316726">
    <property type="component" value="Chromosome 5"/>
</dbReference>
<gene>
    <name evidence="8" type="ORF">A3770_05p35540</name>
</gene>
<dbReference type="NCBIfam" id="TIGR00365">
    <property type="entry name" value="Grx4 family monothiol glutaredoxin"/>
    <property type="match status" value="1"/>
</dbReference>
<dbReference type="InterPro" id="IPR004480">
    <property type="entry name" value="Monothiol_GRX-rel"/>
</dbReference>
<keyword evidence="5" id="KW-0411">Iron-sulfur</keyword>
<dbReference type="OrthoDB" id="415696at2759"/>
<evidence type="ECO:0000256" key="3">
    <source>
        <dbReference type="ARBA" id="ARBA00022723"/>
    </source>
</evidence>
<dbReference type="PANTHER" id="PTHR10293:SF16">
    <property type="entry name" value="GLUTAREDOXIN-RELATED PROTEIN 5, MITOCHONDRIAL"/>
    <property type="match status" value="1"/>
</dbReference>
<keyword evidence="3" id="KW-0479">Metal-binding</keyword>
<evidence type="ECO:0000256" key="6">
    <source>
        <dbReference type="ARBA" id="ARBA00023284"/>
    </source>
</evidence>
<sequence length="227" mass="25184">MATMRRSLREAARRLGVGTRREGGWGTGESQVWDASSAAGGMKHCWTKAGQYQEARNLFLATSADSWVGASSARATLARNPFNAPSSLPYWSCGSVRFASDKTGEEGEGSHSDFAPQYKAQDQTESVSKLIETEVSKHKVFVFMKGIPEAPQCGFSNMVCRILDAYDVEYGSRNVLEDMELRQGIKDYTQWPTIPQVFIDGEFVGGCDILMEMHKNGELNEMFPENK</sequence>
<evidence type="ECO:0000313" key="8">
    <source>
        <dbReference type="EMBL" id="QDZ21036.1"/>
    </source>
</evidence>
<protein>
    <submittedName>
        <fullName evidence="8">Monothiol glutaredoxin</fullName>
    </submittedName>
</protein>